<dbReference type="RefSeq" id="WP_219873778.1">
    <property type="nucleotide sequence ID" value="NZ_JAHZIJ010000014.1"/>
</dbReference>
<evidence type="ECO:0000256" key="1">
    <source>
        <dbReference type="ARBA" id="ARBA00004141"/>
    </source>
</evidence>
<dbReference type="Proteomes" id="UP000812277">
    <property type="component" value="Unassembled WGS sequence"/>
</dbReference>
<keyword evidence="8" id="KW-1185">Reference proteome</keyword>
<dbReference type="Pfam" id="PF05154">
    <property type="entry name" value="TM2"/>
    <property type="match status" value="1"/>
</dbReference>
<organism evidence="7 8">
    <name type="scientific">Paenibacillus oenotherae</name>
    <dbReference type="NCBI Taxonomy" id="1435645"/>
    <lineage>
        <taxon>Bacteria</taxon>
        <taxon>Bacillati</taxon>
        <taxon>Bacillota</taxon>
        <taxon>Bacilli</taxon>
        <taxon>Bacillales</taxon>
        <taxon>Paenibacillaceae</taxon>
        <taxon>Paenibacillus</taxon>
    </lineage>
</organism>
<dbReference type="InterPro" id="IPR007829">
    <property type="entry name" value="TM2"/>
</dbReference>
<keyword evidence="2 5" id="KW-0812">Transmembrane</keyword>
<protein>
    <submittedName>
        <fullName evidence="7">NINE protein</fullName>
    </submittedName>
</protein>
<comment type="caution">
    <text evidence="7">The sequence shown here is derived from an EMBL/GenBank/DDBJ whole genome shotgun (WGS) entry which is preliminary data.</text>
</comment>
<evidence type="ECO:0000259" key="6">
    <source>
        <dbReference type="Pfam" id="PF05154"/>
    </source>
</evidence>
<name>A0ABS7DAA8_9BACL</name>
<evidence type="ECO:0000256" key="2">
    <source>
        <dbReference type="ARBA" id="ARBA00022692"/>
    </source>
</evidence>
<accession>A0ABS7DAA8</accession>
<reference evidence="7 8" key="1">
    <citation type="submission" date="2021-07" db="EMBL/GenBank/DDBJ databases">
        <title>Paenibacillus radiodurans sp. nov., isolated from the southeastern edge of Tengger Desert.</title>
        <authorList>
            <person name="Zhang G."/>
        </authorList>
    </citation>
    <scope>NUCLEOTIDE SEQUENCE [LARGE SCALE GENOMIC DNA]</scope>
    <source>
        <strain evidence="7 8">DT7-4</strain>
    </source>
</reference>
<feature type="transmembrane region" description="Helical" evidence="5">
    <location>
        <begin position="78"/>
        <end position="104"/>
    </location>
</feature>
<evidence type="ECO:0000256" key="4">
    <source>
        <dbReference type="ARBA" id="ARBA00023136"/>
    </source>
</evidence>
<evidence type="ECO:0000256" key="5">
    <source>
        <dbReference type="SAM" id="Phobius"/>
    </source>
</evidence>
<evidence type="ECO:0000313" key="8">
    <source>
        <dbReference type="Proteomes" id="UP000812277"/>
    </source>
</evidence>
<feature type="domain" description="TM2" evidence="6">
    <location>
        <begin position="23"/>
        <end position="64"/>
    </location>
</feature>
<sequence>MLNRYDLTLNELMIFNSEMKSAEKSAGIAYLMLLGGHLGLHRFYLKRKGSAFGQLAVFAVAILTYIFFAVAAELESDAFLAVSMVLFFLSALALFIWVIVDLFLLPGMIQEYNKVVERNILDQIEHHRRMEQLSGRGAVNLNKPTSSE</sequence>
<keyword evidence="3 5" id="KW-1133">Transmembrane helix</keyword>
<evidence type="ECO:0000256" key="3">
    <source>
        <dbReference type="ARBA" id="ARBA00022989"/>
    </source>
</evidence>
<feature type="transmembrane region" description="Helical" evidence="5">
    <location>
        <begin position="27"/>
        <end position="45"/>
    </location>
</feature>
<keyword evidence="4 5" id="KW-0472">Membrane</keyword>
<evidence type="ECO:0000313" key="7">
    <source>
        <dbReference type="EMBL" id="MBW7476526.1"/>
    </source>
</evidence>
<dbReference type="EMBL" id="JAHZIJ010000014">
    <property type="protein sequence ID" value="MBW7476526.1"/>
    <property type="molecule type" value="Genomic_DNA"/>
</dbReference>
<comment type="subcellular location">
    <subcellularLocation>
        <location evidence="1">Membrane</location>
        <topology evidence="1">Multi-pass membrane protein</topology>
    </subcellularLocation>
</comment>
<proteinExistence type="predicted"/>
<feature type="transmembrane region" description="Helical" evidence="5">
    <location>
        <begin position="52"/>
        <end position="72"/>
    </location>
</feature>
<gene>
    <name evidence="7" type="ORF">K0T92_17555</name>
</gene>